<dbReference type="SUPFAM" id="SSF56672">
    <property type="entry name" value="DNA/RNA polymerases"/>
    <property type="match status" value="1"/>
</dbReference>
<evidence type="ECO:0000256" key="3">
    <source>
        <dbReference type="ARBA" id="ARBA00022722"/>
    </source>
</evidence>
<dbReference type="GO" id="GO:0016787">
    <property type="term" value="F:hydrolase activity"/>
    <property type="evidence" value="ECO:0007669"/>
    <property type="project" value="UniProtKB-KW"/>
</dbReference>
<evidence type="ECO:0000256" key="4">
    <source>
        <dbReference type="ARBA" id="ARBA00022759"/>
    </source>
</evidence>
<keyword evidence="3" id="KW-0540">Nuclease</keyword>
<evidence type="ECO:0000313" key="9">
    <source>
        <dbReference type="Proteomes" id="UP001234989"/>
    </source>
</evidence>
<dbReference type="PANTHER" id="PTHR34072">
    <property type="entry name" value="ENZYMATIC POLYPROTEIN-RELATED"/>
    <property type="match status" value="1"/>
</dbReference>
<evidence type="ECO:0000256" key="5">
    <source>
        <dbReference type="ARBA" id="ARBA00022801"/>
    </source>
</evidence>
<evidence type="ECO:0000313" key="8">
    <source>
        <dbReference type="EMBL" id="WMV49549.1"/>
    </source>
</evidence>
<gene>
    <name evidence="8" type="ORF">MTR67_042934</name>
</gene>
<sequence length="233" mass="27504">MVSKEYRTDMLIKDMEISWLMTHAQRIEEHKLKESARETKRAYTDSVDYHIIDLMVVVIFSFENEGSNGFILYCDASRIGFGFVLMQHNKEIVYTLRQLIVHENNYPTHDLELVAVVFALKRWRHYLYSVHVDVFTDHRSFQYVFKQKGVNLQQMRFLELLKDYDMSILYHLGKANIVVDALSRLLLYSVAHIDYDKEDLIHYMHRLAHLSVYSFDSDDSGVIVQNSSESSFC</sequence>
<dbReference type="Pfam" id="PF17917">
    <property type="entry name" value="RT_RNaseH"/>
    <property type="match status" value="1"/>
</dbReference>
<keyword evidence="2" id="KW-0548">Nucleotidyltransferase</keyword>
<evidence type="ECO:0000259" key="7">
    <source>
        <dbReference type="Pfam" id="PF17917"/>
    </source>
</evidence>
<evidence type="ECO:0000256" key="2">
    <source>
        <dbReference type="ARBA" id="ARBA00022695"/>
    </source>
</evidence>
<reference evidence="8" key="1">
    <citation type="submission" date="2023-08" db="EMBL/GenBank/DDBJ databases">
        <title>A de novo genome assembly of Solanum verrucosum Schlechtendal, a Mexican diploid species geographically isolated from the other diploid A-genome species in potato relatives.</title>
        <authorList>
            <person name="Hosaka K."/>
        </authorList>
    </citation>
    <scope>NUCLEOTIDE SEQUENCE</scope>
    <source>
        <tissue evidence="8">Young leaves</tissue>
    </source>
</reference>
<dbReference type="InterPro" id="IPR043502">
    <property type="entry name" value="DNA/RNA_pol_sf"/>
</dbReference>
<organism evidence="8 9">
    <name type="scientific">Solanum verrucosum</name>
    <dbReference type="NCBI Taxonomy" id="315347"/>
    <lineage>
        <taxon>Eukaryota</taxon>
        <taxon>Viridiplantae</taxon>
        <taxon>Streptophyta</taxon>
        <taxon>Embryophyta</taxon>
        <taxon>Tracheophyta</taxon>
        <taxon>Spermatophyta</taxon>
        <taxon>Magnoliopsida</taxon>
        <taxon>eudicotyledons</taxon>
        <taxon>Gunneridae</taxon>
        <taxon>Pentapetalae</taxon>
        <taxon>asterids</taxon>
        <taxon>lamiids</taxon>
        <taxon>Solanales</taxon>
        <taxon>Solanaceae</taxon>
        <taxon>Solanoideae</taxon>
        <taxon>Solaneae</taxon>
        <taxon>Solanum</taxon>
    </lineage>
</organism>
<dbReference type="GO" id="GO:0004519">
    <property type="term" value="F:endonuclease activity"/>
    <property type="evidence" value="ECO:0007669"/>
    <property type="project" value="UniProtKB-KW"/>
</dbReference>
<evidence type="ECO:0000256" key="6">
    <source>
        <dbReference type="ARBA" id="ARBA00022918"/>
    </source>
</evidence>
<keyword evidence="1" id="KW-0808">Transferase</keyword>
<keyword evidence="9" id="KW-1185">Reference proteome</keyword>
<dbReference type="EMBL" id="CP133621">
    <property type="protein sequence ID" value="WMV49549.1"/>
    <property type="molecule type" value="Genomic_DNA"/>
</dbReference>
<evidence type="ECO:0000256" key="1">
    <source>
        <dbReference type="ARBA" id="ARBA00022679"/>
    </source>
</evidence>
<feature type="domain" description="Reverse transcriptase RNase H-like" evidence="7">
    <location>
        <begin position="69"/>
        <end position="164"/>
    </location>
</feature>
<proteinExistence type="predicted"/>
<name>A0AAF0ZUM4_SOLVR</name>
<dbReference type="CDD" id="cd09274">
    <property type="entry name" value="RNase_HI_RT_Ty3"/>
    <property type="match status" value="1"/>
</dbReference>
<dbReference type="InterPro" id="IPR041373">
    <property type="entry name" value="RT_RNaseH"/>
</dbReference>
<keyword evidence="5" id="KW-0378">Hydrolase</keyword>
<dbReference type="PANTHER" id="PTHR34072:SF59">
    <property type="entry name" value="CCHC-TYPE INTEGRASE"/>
    <property type="match status" value="1"/>
</dbReference>
<keyword evidence="6" id="KW-0695">RNA-directed DNA polymerase</keyword>
<dbReference type="AlphaFoldDB" id="A0AAF0ZUM4"/>
<dbReference type="Proteomes" id="UP001234989">
    <property type="component" value="Chromosome 10"/>
</dbReference>
<accession>A0AAF0ZUM4</accession>
<protein>
    <recommendedName>
        <fullName evidence="7">Reverse transcriptase RNase H-like domain-containing protein</fullName>
    </recommendedName>
</protein>
<keyword evidence="4" id="KW-0255">Endonuclease</keyword>
<dbReference type="GO" id="GO:0003964">
    <property type="term" value="F:RNA-directed DNA polymerase activity"/>
    <property type="evidence" value="ECO:0007669"/>
    <property type="project" value="UniProtKB-KW"/>
</dbReference>